<keyword evidence="2" id="KW-0479">Metal-binding</keyword>
<feature type="domain" description="Polycomb protein SUZ12-like zinc finger" evidence="10">
    <location>
        <begin position="311"/>
        <end position="378"/>
    </location>
</feature>
<keyword evidence="5" id="KW-0156">Chromatin regulator</keyword>
<sequence>MAEQGSKRKRDESHERKLPLTKERRTKVRQEHMEEEFAETYHGLTALYKLLEVKHLQSPLFLPRTLSYRLDPAWQQKDKSEVKAEKKTQLQTAQAGANLTEFKIGMTPETMEAFKSQKQRPGVLLSVFTATGNKFNDNQFTLQATCLIPVPFSKDVPLPKQFLHPSADVCVVAFQVVEISDVGEELAAQSAFTFAAPSTATTVSGKDLLTTASNGRTPLFGSILRLNVSRRRVGYVSIELPAIASSVHGGVKCEFRLTWDPLPKTKKMQRLAKICDAKLKGEEVGKKNEESFTLAIPKRDVASAERKPSAGVWFHFLYHSMLRRMSEKRSEYSCAWCNMFAGSLRGLVAHLVSSHDRFRFQATVGHDNIPHIYVMVMQEHQPQKGSSGRRSAFSELEMFPNEEPSRFEHHFTHLSGKKYGSHGSQGVEAVEGLMQEFDEMEISQDQPQEFYAPLLQRQYFHSRTGAVVLDHEKDYDSDDDVDETWITKQSERLLDEFEDVSLEEKEFMKKWNRHVKEFKILADFMVASSCRKFARDHGKWLLDHGLRHNFLLHLLNLWDNSLLNSRAIIDCMLIVDQYKEPEAAPESDAKVETQAKAGPEQAKGEPEQPKEDAQASTTHSDSVAGLPDPNSFGKPACYARIHTCFFLRLRITNTIKFLWD</sequence>
<keyword evidence="12" id="KW-1185">Reference proteome</keyword>
<evidence type="ECO:0000256" key="3">
    <source>
        <dbReference type="ARBA" id="ARBA00022771"/>
    </source>
</evidence>
<comment type="caution">
    <text evidence="11">The sequence shown here is derived from an EMBL/GenBank/DDBJ whole genome shotgun (WGS) entry which is preliminary data.</text>
</comment>
<evidence type="ECO:0000256" key="2">
    <source>
        <dbReference type="ARBA" id="ARBA00022723"/>
    </source>
</evidence>
<dbReference type="GO" id="GO:0008270">
    <property type="term" value="F:zinc ion binding"/>
    <property type="evidence" value="ECO:0007669"/>
    <property type="project" value="UniProtKB-KW"/>
</dbReference>
<gene>
    <name evidence="11" type="ORF">PR003_g5610</name>
</gene>
<comment type="similarity">
    <text evidence="1">Belongs to the VEFS (VRN2-EMF2-FIS2-SU(Z)12) family.</text>
</comment>
<evidence type="ECO:0000256" key="8">
    <source>
        <dbReference type="SAM" id="MobiDB-lite"/>
    </source>
</evidence>
<evidence type="ECO:0000256" key="4">
    <source>
        <dbReference type="ARBA" id="ARBA00022833"/>
    </source>
</evidence>
<dbReference type="Proteomes" id="UP000434957">
    <property type="component" value="Unassembled WGS sequence"/>
</dbReference>
<dbReference type="PANTHER" id="PTHR22597:SF0">
    <property type="entry name" value="POLYCOMB PROTEIN SUZ12"/>
    <property type="match status" value="1"/>
</dbReference>
<accession>A0A6A4FSZ3</accession>
<reference evidence="11 12" key="1">
    <citation type="submission" date="2018-08" db="EMBL/GenBank/DDBJ databases">
        <title>Genomic investigation of the strawberry pathogen Phytophthora fragariae indicates pathogenicity is determined by transcriptional variation in three key races.</title>
        <authorList>
            <person name="Adams T.M."/>
            <person name="Armitage A.D."/>
            <person name="Sobczyk M.K."/>
            <person name="Bates H.J."/>
            <person name="Dunwell J.M."/>
            <person name="Nellist C.F."/>
            <person name="Harrison R.J."/>
        </authorList>
    </citation>
    <scope>NUCLEOTIDE SEQUENCE [LARGE SCALE GENOMIC DNA]</scope>
    <source>
        <strain evidence="11 12">SCRP333</strain>
    </source>
</reference>
<dbReference type="GO" id="GO:0005634">
    <property type="term" value="C:nucleus"/>
    <property type="evidence" value="ECO:0007669"/>
    <property type="project" value="TreeGrafter"/>
</dbReference>
<protein>
    <submittedName>
        <fullName evidence="11">Uncharacterized protein</fullName>
    </submittedName>
</protein>
<dbReference type="GO" id="GO:0031490">
    <property type="term" value="F:chromatin DNA binding"/>
    <property type="evidence" value="ECO:0007669"/>
    <property type="project" value="TreeGrafter"/>
</dbReference>
<dbReference type="GO" id="GO:0006325">
    <property type="term" value="P:chromatin organization"/>
    <property type="evidence" value="ECO:0007669"/>
    <property type="project" value="UniProtKB-KW"/>
</dbReference>
<keyword evidence="6" id="KW-0805">Transcription regulation</keyword>
<evidence type="ECO:0000313" key="11">
    <source>
        <dbReference type="EMBL" id="KAE9349939.1"/>
    </source>
</evidence>
<dbReference type="AlphaFoldDB" id="A0A6A4FSZ3"/>
<evidence type="ECO:0000259" key="9">
    <source>
        <dbReference type="Pfam" id="PF09733"/>
    </source>
</evidence>
<keyword evidence="4" id="KW-0862">Zinc</keyword>
<dbReference type="Pfam" id="PF23320">
    <property type="entry name" value="Zn_SUZ12"/>
    <property type="match status" value="1"/>
</dbReference>
<dbReference type="InterPro" id="IPR019135">
    <property type="entry name" value="Polycomb_protein_VEFS-Box"/>
</dbReference>
<keyword evidence="7" id="KW-0804">Transcription</keyword>
<evidence type="ECO:0000256" key="7">
    <source>
        <dbReference type="ARBA" id="ARBA00023163"/>
    </source>
</evidence>
<feature type="compositionally biased region" description="Basic and acidic residues" evidence="8">
    <location>
        <begin position="602"/>
        <end position="613"/>
    </location>
</feature>
<dbReference type="InterPro" id="IPR057540">
    <property type="entry name" value="Znf_SUZ12"/>
</dbReference>
<evidence type="ECO:0000313" key="12">
    <source>
        <dbReference type="Proteomes" id="UP000434957"/>
    </source>
</evidence>
<name>A0A6A4FSZ3_9STRA</name>
<dbReference type="EMBL" id="QXFT01000236">
    <property type="protein sequence ID" value="KAE9349939.1"/>
    <property type="molecule type" value="Genomic_DNA"/>
</dbReference>
<proteinExistence type="inferred from homology"/>
<feature type="region of interest" description="Disordered" evidence="8">
    <location>
        <begin position="584"/>
        <end position="627"/>
    </location>
</feature>
<dbReference type="CDD" id="cd21553">
    <property type="entry name" value="VEFS-box_EMF2-like"/>
    <property type="match status" value="1"/>
</dbReference>
<evidence type="ECO:0000259" key="10">
    <source>
        <dbReference type="Pfam" id="PF23320"/>
    </source>
</evidence>
<dbReference type="PANTHER" id="PTHR22597">
    <property type="entry name" value="POLYCOMB GROUP PROTEIN"/>
    <property type="match status" value="1"/>
</dbReference>
<evidence type="ECO:0000256" key="5">
    <source>
        <dbReference type="ARBA" id="ARBA00022853"/>
    </source>
</evidence>
<dbReference type="Pfam" id="PF09733">
    <property type="entry name" value="VEFS-Box"/>
    <property type="match status" value="1"/>
</dbReference>
<organism evidence="11 12">
    <name type="scientific">Phytophthora rubi</name>
    <dbReference type="NCBI Taxonomy" id="129364"/>
    <lineage>
        <taxon>Eukaryota</taxon>
        <taxon>Sar</taxon>
        <taxon>Stramenopiles</taxon>
        <taxon>Oomycota</taxon>
        <taxon>Peronosporomycetes</taxon>
        <taxon>Peronosporales</taxon>
        <taxon>Peronosporaceae</taxon>
        <taxon>Phytophthora</taxon>
    </lineage>
</organism>
<feature type="compositionally biased region" description="Basic and acidic residues" evidence="8">
    <location>
        <begin position="584"/>
        <end position="593"/>
    </location>
</feature>
<evidence type="ECO:0000256" key="1">
    <source>
        <dbReference type="ARBA" id="ARBA00007416"/>
    </source>
</evidence>
<keyword evidence="3" id="KW-0863">Zinc-finger</keyword>
<feature type="domain" description="Polycomb protein VEFS-Box" evidence="9">
    <location>
        <begin position="448"/>
        <end position="567"/>
    </location>
</feature>
<evidence type="ECO:0000256" key="6">
    <source>
        <dbReference type="ARBA" id="ARBA00023015"/>
    </source>
</evidence>
<feature type="region of interest" description="Disordered" evidence="8">
    <location>
        <begin position="1"/>
        <end position="29"/>
    </location>
</feature>